<evidence type="ECO:0000313" key="1">
    <source>
        <dbReference type="EMBL" id="CAG8692656.1"/>
    </source>
</evidence>
<comment type="caution">
    <text evidence="1">The sequence shown here is derived from an EMBL/GenBank/DDBJ whole genome shotgun (WGS) entry which is preliminary data.</text>
</comment>
<feature type="non-terminal residue" evidence="1">
    <location>
        <position position="1"/>
    </location>
</feature>
<name>A0ACA9P7I8_9GLOM</name>
<accession>A0ACA9P7I8</accession>
<dbReference type="Proteomes" id="UP000789525">
    <property type="component" value="Unassembled WGS sequence"/>
</dbReference>
<sequence>AIVFGLAERLRGGGGNQSKPKPPNPDSTVQQSNQQPSTAQQSDTGRVIDPTGENAARFREQIEAERAHGIKPQMMAPPRFGHATAGRLHGTNSDENKQEL</sequence>
<evidence type="ECO:0000313" key="2">
    <source>
        <dbReference type="Proteomes" id="UP000789525"/>
    </source>
</evidence>
<protein>
    <submittedName>
        <fullName evidence="1">9070_t:CDS:1</fullName>
    </submittedName>
</protein>
<organism evidence="1 2">
    <name type="scientific">Acaulospora colombiana</name>
    <dbReference type="NCBI Taxonomy" id="27376"/>
    <lineage>
        <taxon>Eukaryota</taxon>
        <taxon>Fungi</taxon>
        <taxon>Fungi incertae sedis</taxon>
        <taxon>Mucoromycota</taxon>
        <taxon>Glomeromycotina</taxon>
        <taxon>Glomeromycetes</taxon>
        <taxon>Diversisporales</taxon>
        <taxon>Acaulosporaceae</taxon>
        <taxon>Acaulospora</taxon>
    </lineage>
</organism>
<gene>
    <name evidence="1" type="ORF">ACOLOM_LOCUS9892</name>
</gene>
<reference evidence="1" key="1">
    <citation type="submission" date="2021-06" db="EMBL/GenBank/DDBJ databases">
        <authorList>
            <person name="Kallberg Y."/>
            <person name="Tangrot J."/>
            <person name="Rosling A."/>
        </authorList>
    </citation>
    <scope>NUCLEOTIDE SEQUENCE</scope>
    <source>
        <strain evidence="1">CL356</strain>
    </source>
</reference>
<dbReference type="EMBL" id="CAJVPT010029983">
    <property type="protein sequence ID" value="CAG8692656.1"/>
    <property type="molecule type" value="Genomic_DNA"/>
</dbReference>
<keyword evidence="2" id="KW-1185">Reference proteome</keyword>
<proteinExistence type="predicted"/>